<evidence type="ECO:0000256" key="4">
    <source>
        <dbReference type="SAM" id="SignalP"/>
    </source>
</evidence>
<organism evidence="6 7">
    <name type="scientific">Posidoniimonas polymericola</name>
    <dbReference type="NCBI Taxonomy" id="2528002"/>
    <lineage>
        <taxon>Bacteria</taxon>
        <taxon>Pseudomonadati</taxon>
        <taxon>Planctomycetota</taxon>
        <taxon>Planctomycetia</taxon>
        <taxon>Pirellulales</taxon>
        <taxon>Lacipirellulaceae</taxon>
        <taxon>Posidoniimonas</taxon>
    </lineage>
</organism>
<dbReference type="Gene3D" id="2.40.10.10">
    <property type="entry name" value="Trypsin-like serine proteases"/>
    <property type="match status" value="2"/>
</dbReference>
<evidence type="ECO:0000313" key="6">
    <source>
        <dbReference type="EMBL" id="TWT75486.1"/>
    </source>
</evidence>
<keyword evidence="2 6" id="KW-0645">Protease</keyword>
<dbReference type="InterPro" id="IPR001478">
    <property type="entry name" value="PDZ"/>
</dbReference>
<dbReference type="Pfam" id="PF13180">
    <property type="entry name" value="PDZ_2"/>
    <property type="match status" value="1"/>
</dbReference>
<feature type="domain" description="PDZ" evidence="5">
    <location>
        <begin position="241"/>
        <end position="292"/>
    </location>
</feature>
<comment type="caution">
    <text evidence="6">The sequence shown here is derived from an EMBL/GenBank/DDBJ whole genome shotgun (WGS) entry which is preliminary data.</text>
</comment>
<keyword evidence="3 6" id="KW-0378">Hydrolase</keyword>
<feature type="chain" id="PRO_5022830893" evidence="4">
    <location>
        <begin position="22"/>
        <end position="459"/>
    </location>
</feature>
<dbReference type="Pfam" id="PF13365">
    <property type="entry name" value="Trypsin_2"/>
    <property type="match status" value="1"/>
</dbReference>
<sequence length="459" mass="48826" precursor="true">MHRLPSVAARLAFLSAVTLLAAPTPGLAEVSELRMTPVVRAVEAAAPSVVNIQGQKTVPAAGATAGNNASREVSGMGTGVVIDPRGYILTNHHVVAGVRQINVTFADRRHYIAKVVAHDARTDLAVIKVNAGQDLPTIDFGTSSDLMTGESVIAIGNAYGYEHTVTRGIISQLHRDVQVSDTQSYDDLIQTDASINPGNSGGPLLSIEGKMIGVNVAVRAGAQGIGFAIPVDAALGITAQLLSIERMENTWHGMETAAYSTDGDGLVVRRVANGGPAAACGLRPGDVVRSINHSKTSRPLDVELALLGAGLGKSIPVEVIRDDEPVEINLSLAARGRRVQVASTAPTDSADRHDERAWDLLGMDLETVPRGEFEKFSTRYRGGMRVVDVRETGPAEKQGIRAGDILVGMHEWETASEQDLRYITTRANLASRGPVKFYILRDGETLFGHIACGESARRR</sequence>
<evidence type="ECO:0000313" key="7">
    <source>
        <dbReference type="Proteomes" id="UP000318478"/>
    </source>
</evidence>
<keyword evidence="7" id="KW-1185">Reference proteome</keyword>
<accession>A0A5C5YKT7</accession>
<protein>
    <submittedName>
        <fullName evidence="6">Putative periplasmic serine endoprotease DegP-like</fullName>
        <ecNumber evidence="6">3.4.21.107</ecNumber>
    </submittedName>
</protein>
<dbReference type="SUPFAM" id="SSF50156">
    <property type="entry name" value="PDZ domain-like"/>
    <property type="match status" value="2"/>
</dbReference>
<dbReference type="PANTHER" id="PTHR43343">
    <property type="entry name" value="PEPTIDASE S12"/>
    <property type="match status" value="1"/>
</dbReference>
<gene>
    <name evidence="6" type="primary">mucD_2</name>
    <name evidence="6" type="ORF">Pla123a_29950</name>
</gene>
<dbReference type="PRINTS" id="PR00834">
    <property type="entry name" value="PROTEASES2C"/>
</dbReference>
<feature type="signal peptide" evidence="4">
    <location>
        <begin position="1"/>
        <end position="21"/>
    </location>
</feature>
<dbReference type="PROSITE" id="PS50106">
    <property type="entry name" value="PDZ"/>
    <property type="match status" value="1"/>
</dbReference>
<dbReference type="EC" id="3.4.21.107" evidence="6"/>
<dbReference type="GO" id="GO:0004252">
    <property type="term" value="F:serine-type endopeptidase activity"/>
    <property type="evidence" value="ECO:0007669"/>
    <property type="project" value="InterPro"/>
</dbReference>
<comment type="similarity">
    <text evidence="1">Belongs to the peptidase S1C family.</text>
</comment>
<dbReference type="InterPro" id="IPR001940">
    <property type="entry name" value="Peptidase_S1C"/>
</dbReference>
<dbReference type="Gene3D" id="2.30.42.10">
    <property type="match status" value="2"/>
</dbReference>
<dbReference type="InterPro" id="IPR051201">
    <property type="entry name" value="Chloro_Bact_Ser_Proteases"/>
</dbReference>
<evidence type="ECO:0000259" key="5">
    <source>
        <dbReference type="PROSITE" id="PS50106"/>
    </source>
</evidence>
<reference evidence="6 7" key="1">
    <citation type="submission" date="2019-02" db="EMBL/GenBank/DDBJ databases">
        <title>Deep-cultivation of Planctomycetes and their phenomic and genomic characterization uncovers novel biology.</title>
        <authorList>
            <person name="Wiegand S."/>
            <person name="Jogler M."/>
            <person name="Boedeker C."/>
            <person name="Pinto D."/>
            <person name="Vollmers J."/>
            <person name="Rivas-Marin E."/>
            <person name="Kohn T."/>
            <person name="Peeters S.H."/>
            <person name="Heuer A."/>
            <person name="Rast P."/>
            <person name="Oberbeckmann S."/>
            <person name="Bunk B."/>
            <person name="Jeske O."/>
            <person name="Meyerdierks A."/>
            <person name="Storesund J.E."/>
            <person name="Kallscheuer N."/>
            <person name="Luecker S."/>
            <person name="Lage O.M."/>
            <person name="Pohl T."/>
            <person name="Merkel B.J."/>
            <person name="Hornburger P."/>
            <person name="Mueller R.-W."/>
            <person name="Bruemmer F."/>
            <person name="Labrenz M."/>
            <person name="Spormann A.M."/>
            <person name="Op Den Camp H."/>
            <person name="Overmann J."/>
            <person name="Amann R."/>
            <person name="Jetten M.S.M."/>
            <person name="Mascher T."/>
            <person name="Medema M.H."/>
            <person name="Devos D.P."/>
            <person name="Kaster A.-K."/>
            <person name="Ovreas L."/>
            <person name="Rohde M."/>
            <person name="Galperin M.Y."/>
            <person name="Jogler C."/>
        </authorList>
    </citation>
    <scope>NUCLEOTIDE SEQUENCE [LARGE SCALE GENOMIC DNA]</scope>
    <source>
        <strain evidence="6 7">Pla123a</strain>
    </source>
</reference>
<dbReference type="PANTHER" id="PTHR43343:SF3">
    <property type="entry name" value="PROTEASE DO-LIKE 8, CHLOROPLASTIC"/>
    <property type="match status" value="1"/>
</dbReference>
<dbReference type="SUPFAM" id="SSF50494">
    <property type="entry name" value="Trypsin-like serine proteases"/>
    <property type="match status" value="1"/>
</dbReference>
<dbReference type="InterPro" id="IPR036034">
    <property type="entry name" value="PDZ_sf"/>
</dbReference>
<dbReference type="SMART" id="SM00228">
    <property type="entry name" value="PDZ"/>
    <property type="match status" value="2"/>
</dbReference>
<dbReference type="InterPro" id="IPR009003">
    <property type="entry name" value="Peptidase_S1_PA"/>
</dbReference>
<keyword evidence="4" id="KW-0732">Signal</keyword>
<dbReference type="InterPro" id="IPR043504">
    <property type="entry name" value="Peptidase_S1_PA_chymotrypsin"/>
</dbReference>
<dbReference type="AlphaFoldDB" id="A0A5C5YKT7"/>
<name>A0A5C5YKT7_9BACT</name>
<evidence type="ECO:0000256" key="3">
    <source>
        <dbReference type="ARBA" id="ARBA00022801"/>
    </source>
</evidence>
<proteinExistence type="inferred from homology"/>
<dbReference type="EMBL" id="SJPO01000007">
    <property type="protein sequence ID" value="TWT75486.1"/>
    <property type="molecule type" value="Genomic_DNA"/>
</dbReference>
<evidence type="ECO:0000256" key="2">
    <source>
        <dbReference type="ARBA" id="ARBA00022670"/>
    </source>
</evidence>
<dbReference type="GO" id="GO:0006508">
    <property type="term" value="P:proteolysis"/>
    <property type="evidence" value="ECO:0007669"/>
    <property type="project" value="UniProtKB-KW"/>
</dbReference>
<dbReference type="Proteomes" id="UP000318478">
    <property type="component" value="Unassembled WGS sequence"/>
</dbReference>
<evidence type="ECO:0000256" key="1">
    <source>
        <dbReference type="ARBA" id="ARBA00010541"/>
    </source>
</evidence>